<dbReference type="EMBL" id="LR797427">
    <property type="protein sequence ID" value="CAB4215515.1"/>
    <property type="molecule type" value="Genomic_DNA"/>
</dbReference>
<evidence type="ECO:0000313" key="4">
    <source>
        <dbReference type="EMBL" id="CAB4152314.1"/>
    </source>
</evidence>
<evidence type="ECO:0000256" key="1">
    <source>
        <dbReference type="SAM" id="Coils"/>
    </source>
</evidence>
<keyword evidence="1" id="KW-0175">Coiled coil</keyword>
<evidence type="ECO:0000313" key="9">
    <source>
        <dbReference type="EMBL" id="CAB5230056.1"/>
    </source>
</evidence>
<dbReference type="EMBL" id="LR796589">
    <property type="protein sequence ID" value="CAB4152314.1"/>
    <property type="molecule type" value="Genomic_DNA"/>
</dbReference>
<dbReference type="EMBL" id="LR797070">
    <property type="protein sequence ID" value="CAB4184525.1"/>
    <property type="molecule type" value="Genomic_DNA"/>
</dbReference>
<evidence type="ECO:0000313" key="5">
    <source>
        <dbReference type="EMBL" id="CAB4173155.1"/>
    </source>
</evidence>
<evidence type="ECO:0000313" key="6">
    <source>
        <dbReference type="EMBL" id="CAB4184525.1"/>
    </source>
</evidence>
<feature type="coiled-coil region" evidence="1">
    <location>
        <begin position="381"/>
        <end position="420"/>
    </location>
</feature>
<dbReference type="EMBL" id="LR797340">
    <property type="protein sequence ID" value="CAB4204032.1"/>
    <property type="molecule type" value="Genomic_DNA"/>
</dbReference>
<protein>
    <submittedName>
        <fullName evidence="4">Uncharacterized protein</fullName>
    </submittedName>
</protein>
<keyword evidence="2" id="KW-1133">Transmembrane helix</keyword>
<name>A0A6J5MZK0_9CAUD</name>
<feature type="coiled-coil region" evidence="1">
    <location>
        <begin position="491"/>
        <end position="518"/>
    </location>
</feature>
<keyword evidence="2" id="KW-0812">Transmembrane</keyword>
<evidence type="ECO:0000313" key="7">
    <source>
        <dbReference type="EMBL" id="CAB4204032.1"/>
    </source>
</evidence>
<proteinExistence type="predicted"/>
<sequence>MADFKEFKVKLVVDTSDGTKNVETTINSLEDYNKILDDLNKKKTKPGISKEEIAAIDKEIVNLGKNFTDSGNKINKSLDASQANLKILKKELKNVTAGTPEFTRLKEEINDMEDALKSSGQGADNFAEIIGTLPGPIGDIGNKVGGLIDNVKIFSGIKLDAIKGSFKALGSDILTTGSQLLKLTGIEKLYTITTVLMSKALKLVGIEAKTSAIGVKIFSAALVSTGIGAIVVGLGMLISYFMTLGEESDKTADSVAKMNAAIANTDRVTKQRNAEELARAKAKGATETELYKIKKRQDEEELERARTAFNEATVLIYKGRKNEEQATEGYKAALVARSDAAKKIDELKSQILIDGYNEEARINGETKKNNEKTDAAKIKGVKEVKKVIVKTEEEILKERKEGYEKLLTELDKYLDKEEDKILKRRTQTARKETQLLTEKLIEGQITQEEFDKTITENNIKTLQQKQKDDDAAGTNRLAQLQINYAAQLLGFDEYINAYREQEALNEELNIENENVITEARLARDLQYKQKQLDNEKGFATMMAELDKAYTDAVIQNKMAVADAVGSLGGVLQSLAGDSKELAIVGLLLEKAAAIAQVVINSNAVAFNIRKAYTTQPPTIGIPPFIFPNPAFFIETATRNSLLAANRIQAGISIGAIGLSAGTGIAGINAASKAKAEKKQFGGILQGPLHQNGGITTPYGELEGGEYVVNRASTMMFRPTLDRINGLGGGVGDLTTSGNNTTFNDGNTVIKTYVVASDMSSQQEIDRIIKQRSKL</sequence>
<gene>
    <name evidence="6" type="ORF">UFOVP1114_15</name>
    <name evidence="7" type="ORF">UFOVP1386_15</name>
    <name evidence="8" type="ORF">UFOVP1479_32</name>
    <name evidence="9" type="ORF">UFOVP1564_34</name>
    <name evidence="3" type="ORF">UFOVP310_34</name>
    <name evidence="4" type="ORF">UFOVP619_12</name>
    <name evidence="5" type="ORF">UFOVP947_35</name>
</gene>
<dbReference type="EMBL" id="LR798416">
    <property type="protein sequence ID" value="CAB5230056.1"/>
    <property type="molecule type" value="Genomic_DNA"/>
</dbReference>
<dbReference type="EMBL" id="LR796895">
    <property type="protein sequence ID" value="CAB4173155.1"/>
    <property type="molecule type" value="Genomic_DNA"/>
</dbReference>
<organism evidence="4">
    <name type="scientific">uncultured Caudovirales phage</name>
    <dbReference type="NCBI Taxonomy" id="2100421"/>
    <lineage>
        <taxon>Viruses</taxon>
        <taxon>Duplodnaviria</taxon>
        <taxon>Heunggongvirae</taxon>
        <taxon>Uroviricota</taxon>
        <taxon>Caudoviricetes</taxon>
        <taxon>Peduoviridae</taxon>
        <taxon>Maltschvirus</taxon>
        <taxon>Maltschvirus maltsch</taxon>
    </lineage>
</organism>
<evidence type="ECO:0000256" key="2">
    <source>
        <dbReference type="SAM" id="Phobius"/>
    </source>
</evidence>
<keyword evidence="2" id="KW-0472">Membrane</keyword>
<accession>A0A6J5MZK0</accession>
<reference evidence="4" key="1">
    <citation type="submission" date="2020-04" db="EMBL/GenBank/DDBJ databases">
        <authorList>
            <person name="Chiriac C."/>
            <person name="Salcher M."/>
            <person name="Ghai R."/>
            <person name="Kavagutti S V."/>
        </authorList>
    </citation>
    <scope>NUCLEOTIDE SEQUENCE</scope>
</reference>
<evidence type="ECO:0000313" key="8">
    <source>
        <dbReference type="EMBL" id="CAB4215515.1"/>
    </source>
</evidence>
<evidence type="ECO:0000313" key="3">
    <source>
        <dbReference type="EMBL" id="CAB4136855.1"/>
    </source>
</evidence>
<dbReference type="EMBL" id="LR796325">
    <property type="protein sequence ID" value="CAB4136855.1"/>
    <property type="molecule type" value="Genomic_DNA"/>
</dbReference>
<feature type="transmembrane region" description="Helical" evidence="2">
    <location>
        <begin position="217"/>
        <end position="242"/>
    </location>
</feature>